<evidence type="ECO:0000256" key="4">
    <source>
        <dbReference type="ARBA" id="ARBA00023204"/>
    </source>
</evidence>
<keyword evidence="2 5" id="KW-0227">DNA damage</keyword>
<dbReference type="PANTHER" id="PTHR10429:SF0">
    <property type="entry name" value="DNA-3-METHYLADENINE GLYCOSYLASE"/>
    <property type="match status" value="1"/>
</dbReference>
<keyword evidence="4 5" id="KW-0234">DNA repair</keyword>
<proteinExistence type="inferred from homology"/>
<organism evidence="6 7">
    <name type="scientific">Cyanobium gracile UHCC 0281</name>
    <dbReference type="NCBI Taxonomy" id="3110309"/>
    <lineage>
        <taxon>Bacteria</taxon>
        <taxon>Bacillati</taxon>
        <taxon>Cyanobacteriota</taxon>
        <taxon>Cyanophyceae</taxon>
        <taxon>Synechococcales</taxon>
        <taxon>Prochlorococcaceae</taxon>
        <taxon>Cyanobium</taxon>
    </lineage>
</organism>
<evidence type="ECO:0000313" key="7">
    <source>
        <dbReference type="Proteomes" id="UP001302329"/>
    </source>
</evidence>
<evidence type="ECO:0000256" key="3">
    <source>
        <dbReference type="ARBA" id="ARBA00022801"/>
    </source>
</evidence>
<dbReference type="RefSeq" id="WP_323355847.1">
    <property type="nucleotide sequence ID" value="NZ_JAYGHY010000008.1"/>
</dbReference>
<dbReference type="HAMAP" id="MF_00527">
    <property type="entry name" value="3MGH"/>
    <property type="match status" value="1"/>
</dbReference>
<dbReference type="CDD" id="cd00540">
    <property type="entry name" value="AAG"/>
    <property type="match status" value="1"/>
</dbReference>
<evidence type="ECO:0000256" key="1">
    <source>
        <dbReference type="ARBA" id="ARBA00009232"/>
    </source>
</evidence>
<dbReference type="Gene3D" id="3.10.300.10">
    <property type="entry name" value="Methylpurine-DNA glycosylase (MPG)"/>
    <property type="match status" value="1"/>
</dbReference>
<dbReference type="EC" id="3.2.2.-" evidence="5"/>
<accession>A0ABU5SUK7</accession>
<gene>
    <name evidence="6" type="ORF">VB739_04115</name>
</gene>
<comment type="similarity">
    <text evidence="1 5">Belongs to the DNA glycosylase MPG family.</text>
</comment>
<protein>
    <recommendedName>
        <fullName evidence="5">Putative 3-methyladenine DNA glycosylase</fullName>
        <ecNumber evidence="5">3.2.2.-</ecNumber>
    </recommendedName>
</protein>
<reference evidence="6 7" key="1">
    <citation type="submission" date="2023-12" db="EMBL/GenBank/DDBJ databases">
        <title>Baltic Sea Cyanobacteria.</title>
        <authorList>
            <person name="Delbaje E."/>
            <person name="Fewer D.P."/>
            <person name="Shishido T.K."/>
        </authorList>
    </citation>
    <scope>NUCLEOTIDE SEQUENCE [LARGE SCALE GENOMIC DNA]</scope>
    <source>
        <strain evidence="6 7">UHCC 0281</strain>
    </source>
</reference>
<dbReference type="InterPro" id="IPR036995">
    <property type="entry name" value="MPG_sf"/>
</dbReference>
<comment type="caution">
    <text evidence="6">The sequence shown here is derived from an EMBL/GenBank/DDBJ whole genome shotgun (WGS) entry which is preliminary data.</text>
</comment>
<evidence type="ECO:0000256" key="5">
    <source>
        <dbReference type="HAMAP-Rule" id="MF_00527"/>
    </source>
</evidence>
<keyword evidence="3 5" id="KW-0378">Hydrolase</keyword>
<keyword evidence="7" id="KW-1185">Reference proteome</keyword>
<name>A0ABU5SUK7_9CYAN</name>
<dbReference type="EMBL" id="JAYGHY010000008">
    <property type="protein sequence ID" value="MEA5441732.1"/>
    <property type="molecule type" value="Genomic_DNA"/>
</dbReference>
<evidence type="ECO:0000313" key="6">
    <source>
        <dbReference type="EMBL" id="MEA5441732.1"/>
    </source>
</evidence>
<dbReference type="InterPro" id="IPR003180">
    <property type="entry name" value="MPG"/>
</dbReference>
<dbReference type="SUPFAM" id="SSF50486">
    <property type="entry name" value="FMT C-terminal domain-like"/>
    <property type="match status" value="1"/>
</dbReference>
<evidence type="ECO:0000256" key="2">
    <source>
        <dbReference type="ARBA" id="ARBA00022763"/>
    </source>
</evidence>
<dbReference type="Pfam" id="PF02245">
    <property type="entry name" value="Pur_DNA_glyco"/>
    <property type="match status" value="1"/>
</dbReference>
<dbReference type="Proteomes" id="UP001302329">
    <property type="component" value="Unassembled WGS sequence"/>
</dbReference>
<dbReference type="InterPro" id="IPR011034">
    <property type="entry name" value="Formyl_transferase-like_C_sf"/>
</dbReference>
<dbReference type="PANTHER" id="PTHR10429">
    <property type="entry name" value="DNA-3-METHYLADENINE GLYCOSYLASE"/>
    <property type="match status" value="1"/>
</dbReference>
<sequence length="226" mass="24379">MNDREAAPLPPSFFARPAEVVAPELLGCLLLKRQADGVLLAGLIVETEAYCQSEPACHGHRRRSPSNETLFGEPGRFYVYLTYGVYHCVNVVTGRRDWANGVLLRAAALPGEPERTAAGPGLLARRFGLDRGHDGTVASPASGLWLAPRPPEVAALLEGPTDGGRAALLQTQRIGVSQGQELPWRWYLRASRSVSRRARGDRTPRFDGLLAVLASTVGGFDGSRTP</sequence>